<evidence type="ECO:0000313" key="3">
    <source>
        <dbReference type="Proteomes" id="UP000186040"/>
    </source>
</evidence>
<keyword evidence="1" id="KW-0472">Membrane</keyword>
<comment type="caution">
    <text evidence="2">The sequence shown here is derived from an EMBL/GenBank/DDBJ whole genome shotgun (WGS) entry which is preliminary data.</text>
</comment>
<sequence length="267" mass="27236">MSGRGRDEGFAAALRALVARTGVERARGVDRVLVTRYRRGVDLPRSAGEVRRPAGDLGADEVEATRSHRTWARGADDETAALPRPPRAARPRSVAPVVVVTAVVAATVSTLLTALVLRAVPAAPPPAGDARQAPTATAYSVPLPDRAAAAPGGSCAGQVPRPSSNAGDATVAFRVEQTCDDLVGSHEVTVVLQVLREDPGGPVWVDAAEPAHAAMPGPGSVWPSGRTPCAPLRGALVRATAIAVVHPAGGGRTSRVLSSPPARVACG</sequence>
<keyword evidence="1" id="KW-0812">Transmembrane</keyword>
<protein>
    <submittedName>
        <fullName evidence="2">Uncharacterized protein</fullName>
    </submittedName>
</protein>
<proteinExistence type="predicted"/>
<keyword evidence="3" id="KW-1185">Reference proteome</keyword>
<feature type="transmembrane region" description="Helical" evidence="1">
    <location>
        <begin position="94"/>
        <end position="117"/>
    </location>
</feature>
<dbReference type="AlphaFoldDB" id="A0A1Q9LI71"/>
<accession>A0A1Q9LI71</accession>
<evidence type="ECO:0000256" key="1">
    <source>
        <dbReference type="SAM" id="Phobius"/>
    </source>
</evidence>
<keyword evidence="1" id="KW-1133">Transmembrane helix</keyword>
<organism evidence="2 3">
    <name type="scientific">Actinokineospora bangkokensis</name>
    <dbReference type="NCBI Taxonomy" id="1193682"/>
    <lineage>
        <taxon>Bacteria</taxon>
        <taxon>Bacillati</taxon>
        <taxon>Actinomycetota</taxon>
        <taxon>Actinomycetes</taxon>
        <taxon>Pseudonocardiales</taxon>
        <taxon>Pseudonocardiaceae</taxon>
        <taxon>Actinokineospora</taxon>
    </lineage>
</organism>
<dbReference type="RefSeq" id="WP_075976464.1">
    <property type="nucleotide sequence ID" value="NZ_MKQR01000019.1"/>
</dbReference>
<evidence type="ECO:0000313" key="2">
    <source>
        <dbReference type="EMBL" id="OLR91747.1"/>
    </source>
</evidence>
<dbReference type="EMBL" id="MKQR01000019">
    <property type="protein sequence ID" value="OLR91747.1"/>
    <property type="molecule type" value="Genomic_DNA"/>
</dbReference>
<reference evidence="2 3" key="1">
    <citation type="submission" date="2016-10" db="EMBL/GenBank/DDBJ databases">
        <title>The Draft Genome Sequence of Actinokineospora bangkokensis 44EHWT reveals the biosynthetic pathway of antifungal compounds Thailandins with unusual extender unit butylmalonyl-CoA.</title>
        <authorList>
            <person name="Greule A."/>
            <person name="Intra B."/>
            <person name="Flemming S."/>
            <person name="Rommel M.G."/>
            <person name="Panbangred W."/>
            <person name="Bechthold A."/>
        </authorList>
    </citation>
    <scope>NUCLEOTIDE SEQUENCE [LARGE SCALE GENOMIC DNA]</scope>
    <source>
        <strain evidence="2 3">44EHW</strain>
    </source>
</reference>
<name>A0A1Q9LI71_9PSEU</name>
<dbReference type="Proteomes" id="UP000186040">
    <property type="component" value="Unassembled WGS sequence"/>
</dbReference>
<gene>
    <name evidence="2" type="ORF">BJP25_24770</name>
</gene>
<dbReference type="STRING" id="1193682.BJP25_24770"/>